<organism evidence="2 3">
    <name type="scientific">Mus spicilegus</name>
    <name type="common">Mound-building mouse</name>
    <dbReference type="NCBI Taxonomy" id="10103"/>
    <lineage>
        <taxon>Eukaryota</taxon>
        <taxon>Metazoa</taxon>
        <taxon>Chordata</taxon>
        <taxon>Craniata</taxon>
        <taxon>Vertebrata</taxon>
        <taxon>Euteleostomi</taxon>
        <taxon>Mammalia</taxon>
        <taxon>Eutheria</taxon>
        <taxon>Euarchontoglires</taxon>
        <taxon>Glires</taxon>
        <taxon>Rodentia</taxon>
        <taxon>Myomorpha</taxon>
        <taxon>Muroidea</taxon>
        <taxon>Muridae</taxon>
        <taxon>Murinae</taxon>
        <taxon>Mus</taxon>
        <taxon>Mus</taxon>
    </lineage>
</organism>
<dbReference type="Proteomes" id="UP000694415">
    <property type="component" value="Unplaced"/>
</dbReference>
<dbReference type="Ensembl" id="ENSMSIT00000024750.1">
    <property type="protein sequence ID" value="ENSMSIP00000019586.1"/>
    <property type="gene ID" value="ENSMSIG00000016647.1"/>
</dbReference>
<reference evidence="2" key="1">
    <citation type="submission" date="2025-08" db="UniProtKB">
        <authorList>
            <consortium name="Ensembl"/>
        </authorList>
    </citation>
    <scope>IDENTIFICATION</scope>
</reference>
<evidence type="ECO:0000313" key="3">
    <source>
        <dbReference type="Proteomes" id="UP000694415"/>
    </source>
</evidence>
<evidence type="ECO:0000313" key="2">
    <source>
        <dbReference type="Ensembl" id="ENSMSIP00000019586.1"/>
    </source>
</evidence>
<dbReference type="PANTHER" id="PTHR13238">
    <property type="entry name" value="PROTEIN C21ORF59"/>
    <property type="match status" value="1"/>
</dbReference>
<dbReference type="GeneTree" id="ENSGT00390000006278"/>
<name>A0A8C6HEE8_MUSSI</name>
<dbReference type="GO" id="GO:0003352">
    <property type="term" value="P:regulation of cilium movement"/>
    <property type="evidence" value="ECO:0007669"/>
    <property type="project" value="Ensembl"/>
</dbReference>
<dbReference type="GO" id="GO:0005813">
    <property type="term" value="C:centrosome"/>
    <property type="evidence" value="ECO:0007669"/>
    <property type="project" value="Ensembl"/>
</dbReference>
<keyword evidence="3" id="KW-1185">Reference proteome</keyword>
<dbReference type="Pfam" id="PF11069">
    <property type="entry name" value="CFAP298"/>
    <property type="match status" value="1"/>
</dbReference>
<dbReference type="GO" id="GO:0005654">
    <property type="term" value="C:nucleoplasm"/>
    <property type="evidence" value="ECO:0007669"/>
    <property type="project" value="Ensembl"/>
</dbReference>
<accession>A0A8C6HEE8</accession>
<evidence type="ECO:0000256" key="1">
    <source>
        <dbReference type="ARBA" id="ARBA00009619"/>
    </source>
</evidence>
<evidence type="ECO:0008006" key="4">
    <source>
        <dbReference type="Google" id="ProtNLM"/>
    </source>
</evidence>
<dbReference type="PANTHER" id="PTHR13238:SF0">
    <property type="entry name" value="CILIA- AND FLAGELLA-ASSOCIATED PROTEIN 298"/>
    <property type="match status" value="1"/>
</dbReference>
<proteinExistence type="inferred from homology"/>
<sequence>MVVLHVKRGDESQFLLQAPGSTELEELTAQVARVYNGRLKVHRLCSEMEELAEHGVFLPPNMQGLTDEQIEELKLKDEWGEKCVPSGGSVFTKDDIGRRNGQAPNEKMKQVLKKTVEEAKAIVSKKQVEAGVFVTMEMVKDALDQLRGAVMIVYPMGLPPYDPIRMEFENKEDLSGTQAALEVIQESEAQLWWAAKELRRTKKLSDYVGKNEKTKIIVKIQQRGQGAPAREPVISSEEHKQLMLFYHRRQEELKVAIGWQGQRSWAHCASRASPTGRALYHPSTQCWGRPSSSPRLSPVLDRGGPTTGRGVLGWQEVTRVLPSVYMNYL</sequence>
<dbReference type="AlphaFoldDB" id="A0A8C6HEE8"/>
<reference evidence="2" key="2">
    <citation type="submission" date="2025-09" db="UniProtKB">
        <authorList>
            <consortium name="Ensembl"/>
        </authorList>
    </citation>
    <scope>IDENTIFICATION</scope>
</reference>
<dbReference type="GO" id="GO:0036064">
    <property type="term" value="C:ciliary basal body"/>
    <property type="evidence" value="ECO:0007669"/>
    <property type="project" value="Ensembl"/>
</dbReference>
<comment type="similarity">
    <text evidence="1">Belongs to the CFAP298 family.</text>
</comment>
<dbReference type="GO" id="GO:0060271">
    <property type="term" value="P:cilium assembly"/>
    <property type="evidence" value="ECO:0007669"/>
    <property type="project" value="Ensembl"/>
</dbReference>
<dbReference type="GO" id="GO:0005829">
    <property type="term" value="C:cytosol"/>
    <property type="evidence" value="ECO:0007669"/>
    <property type="project" value="Ensembl"/>
</dbReference>
<dbReference type="InterPro" id="IPR021298">
    <property type="entry name" value="CFAP298"/>
</dbReference>
<protein>
    <recommendedName>
        <fullName evidence="4">Cilia- and flagella-associated protein 298</fullName>
    </recommendedName>
</protein>